<gene>
    <name evidence="2" type="ORF">BKA05_000057</name>
</gene>
<dbReference type="SUPFAM" id="SSF47413">
    <property type="entry name" value="lambda repressor-like DNA-binding domains"/>
    <property type="match status" value="1"/>
</dbReference>
<dbReference type="InterPro" id="IPR010982">
    <property type="entry name" value="Lambda_DNA-bd_dom_sf"/>
</dbReference>
<feature type="domain" description="HTH cro/C1-type" evidence="1">
    <location>
        <begin position="30"/>
        <end position="83"/>
    </location>
</feature>
<dbReference type="AlphaFoldDB" id="A0A7Z0C1S9"/>
<evidence type="ECO:0000313" key="2">
    <source>
        <dbReference type="EMBL" id="NYI08542.1"/>
    </source>
</evidence>
<reference evidence="2 3" key="1">
    <citation type="submission" date="2020-07" db="EMBL/GenBank/DDBJ databases">
        <title>Sequencing the genomes of 1000 actinobacteria strains.</title>
        <authorList>
            <person name="Klenk H.-P."/>
        </authorList>
    </citation>
    <scope>NUCLEOTIDE SEQUENCE [LARGE SCALE GENOMIC DNA]</scope>
    <source>
        <strain evidence="2 3">DSM 18248</strain>
    </source>
</reference>
<dbReference type="RefSeq" id="WP_179529641.1">
    <property type="nucleotide sequence ID" value="NZ_BAAAPP010000002.1"/>
</dbReference>
<dbReference type="SMART" id="SM00530">
    <property type="entry name" value="HTH_XRE"/>
    <property type="match status" value="1"/>
</dbReference>
<dbReference type="CDD" id="cd00093">
    <property type="entry name" value="HTH_XRE"/>
    <property type="match status" value="1"/>
</dbReference>
<dbReference type="Gene3D" id="1.10.260.40">
    <property type="entry name" value="lambda repressor-like DNA-binding domains"/>
    <property type="match status" value="1"/>
</dbReference>
<keyword evidence="3" id="KW-1185">Reference proteome</keyword>
<evidence type="ECO:0000313" key="3">
    <source>
        <dbReference type="Proteomes" id="UP000537326"/>
    </source>
</evidence>
<dbReference type="Proteomes" id="UP000537326">
    <property type="component" value="Unassembled WGS sequence"/>
</dbReference>
<name>A0A7Z0C1S9_9ACTN</name>
<dbReference type="GO" id="GO:0003677">
    <property type="term" value="F:DNA binding"/>
    <property type="evidence" value="ECO:0007669"/>
    <property type="project" value="InterPro"/>
</dbReference>
<organism evidence="2 3">
    <name type="scientific">Nocardioides marinus</name>
    <dbReference type="NCBI Taxonomy" id="374514"/>
    <lineage>
        <taxon>Bacteria</taxon>
        <taxon>Bacillati</taxon>
        <taxon>Actinomycetota</taxon>
        <taxon>Actinomycetes</taxon>
        <taxon>Propionibacteriales</taxon>
        <taxon>Nocardioidaceae</taxon>
        <taxon>Nocardioides</taxon>
    </lineage>
</organism>
<protein>
    <submittedName>
        <fullName evidence="2">Transcriptional regulator with XRE-family HTH domain</fullName>
    </submittedName>
</protein>
<proteinExistence type="predicted"/>
<dbReference type="InterPro" id="IPR001387">
    <property type="entry name" value="Cro/C1-type_HTH"/>
</dbReference>
<evidence type="ECO:0000259" key="1">
    <source>
        <dbReference type="PROSITE" id="PS50943"/>
    </source>
</evidence>
<dbReference type="PROSITE" id="PS50943">
    <property type="entry name" value="HTH_CROC1"/>
    <property type="match status" value="1"/>
</dbReference>
<sequence>MTYSPRRDYIDGPWLVKSGSEGNRVLGDLLRDLRLKSGLTARELAEMADVHPTFVRAVERGAQAPSLDSALTLLAHLRAADGSYATEYSATADGRRLDLVVKDPRVGRGAAFEFKAKVRGQNTQRVLVRQQPFASPQEAAEALHPRLESAPEPDPRTLARVVHLLAKADDEALLAVEEVLMKALPRLAADEHRRLEDFYRRRRKLDDEYGHLGNPDRDKAFRHD</sequence>
<dbReference type="EMBL" id="JACBZI010000001">
    <property type="protein sequence ID" value="NYI08542.1"/>
    <property type="molecule type" value="Genomic_DNA"/>
</dbReference>
<accession>A0A7Z0C1S9</accession>
<comment type="caution">
    <text evidence="2">The sequence shown here is derived from an EMBL/GenBank/DDBJ whole genome shotgun (WGS) entry which is preliminary data.</text>
</comment>
<dbReference type="Pfam" id="PF01381">
    <property type="entry name" value="HTH_3"/>
    <property type="match status" value="1"/>
</dbReference>